<name>A0ABP7KGM4_9ACTN</name>
<dbReference type="EMBL" id="BAAAZA010000013">
    <property type="protein sequence ID" value="GAA3876708.1"/>
    <property type="molecule type" value="Genomic_DNA"/>
</dbReference>
<evidence type="ECO:0008006" key="4">
    <source>
        <dbReference type="Google" id="ProtNLM"/>
    </source>
</evidence>
<gene>
    <name evidence="2" type="ORF">GCM10022207_48520</name>
</gene>
<keyword evidence="3" id="KW-1185">Reference proteome</keyword>
<organism evidence="2 3">
    <name type="scientific">Streptomyces lannensis</name>
    <dbReference type="NCBI Taxonomy" id="766498"/>
    <lineage>
        <taxon>Bacteria</taxon>
        <taxon>Bacillati</taxon>
        <taxon>Actinomycetota</taxon>
        <taxon>Actinomycetes</taxon>
        <taxon>Kitasatosporales</taxon>
        <taxon>Streptomycetaceae</taxon>
        <taxon>Streptomyces</taxon>
    </lineage>
</organism>
<evidence type="ECO:0000256" key="1">
    <source>
        <dbReference type="SAM" id="MobiDB-lite"/>
    </source>
</evidence>
<dbReference type="Proteomes" id="UP001501563">
    <property type="component" value="Unassembled WGS sequence"/>
</dbReference>
<evidence type="ECO:0000313" key="3">
    <source>
        <dbReference type="Proteomes" id="UP001501563"/>
    </source>
</evidence>
<comment type="caution">
    <text evidence="2">The sequence shown here is derived from an EMBL/GenBank/DDBJ whole genome shotgun (WGS) entry which is preliminary data.</text>
</comment>
<feature type="compositionally biased region" description="Basic and acidic residues" evidence="1">
    <location>
        <begin position="97"/>
        <end position="110"/>
    </location>
</feature>
<protein>
    <recommendedName>
        <fullName evidence="4">Transposase</fullName>
    </recommendedName>
</protein>
<sequence length="121" mass="13089">MPTAEDRALAGWLCAVAPELRAGALGDEEVLAWIDAALAAVRNGEPAAPVCRRLGYPSRAEPDKHTGDLTVLDDFGFDPVVVRGEYRCPTGRCSRRSQADESGREPRCQVDDAPMILRAKP</sequence>
<feature type="region of interest" description="Disordered" evidence="1">
    <location>
        <begin position="90"/>
        <end position="121"/>
    </location>
</feature>
<evidence type="ECO:0000313" key="2">
    <source>
        <dbReference type="EMBL" id="GAA3876708.1"/>
    </source>
</evidence>
<proteinExistence type="predicted"/>
<reference evidence="3" key="1">
    <citation type="journal article" date="2019" name="Int. J. Syst. Evol. Microbiol.">
        <title>The Global Catalogue of Microorganisms (GCM) 10K type strain sequencing project: providing services to taxonomists for standard genome sequencing and annotation.</title>
        <authorList>
            <consortium name="The Broad Institute Genomics Platform"/>
            <consortium name="The Broad Institute Genome Sequencing Center for Infectious Disease"/>
            <person name="Wu L."/>
            <person name="Ma J."/>
        </authorList>
    </citation>
    <scope>NUCLEOTIDE SEQUENCE [LARGE SCALE GENOMIC DNA]</scope>
    <source>
        <strain evidence="3">JCM 16578</strain>
    </source>
</reference>
<accession>A0ABP7KGM4</accession>
<dbReference type="RefSeq" id="WP_331268616.1">
    <property type="nucleotide sequence ID" value="NZ_BAAAZA010000013.1"/>
</dbReference>